<dbReference type="VEuPathDB" id="FungiDB:PADG_06551"/>
<dbReference type="VEuPathDB" id="FungiDB:PABG_07794"/>
<dbReference type="EMBL" id="LZYO01000241">
    <property type="protein sequence ID" value="ODH23362.1"/>
    <property type="molecule type" value="Genomic_DNA"/>
</dbReference>
<sequence>MEQRQLQSTRRFQLVNEDLSCLLAAPFIPLWKNAVNHETGYTVDESLECCRGGSNELGRKKGSGSLTAPRMCILHWREIMFRQQAAGKENDLK</sequence>
<name>A0A1D2JAI8_PARBR</name>
<gene>
    <name evidence="1" type="ORF">ACO22_05409</name>
</gene>
<protein>
    <submittedName>
        <fullName evidence="1">Uncharacterized protein</fullName>
    </submittedName>
</protein>
<dbReference type="AlphaFoldDB" id="A0A1D2JAI8"/>
<accession>A0A1D2JAI8</accession>
<proteinExistence type="predicted"/>
<reference evidence="1 2" key="1">
    <citation type="submission" date="2016-06" db="EMBL/GenBank/DDBJ databases">
        <authorList>
            <person name="Kjaerup R.B."/>
            <person name="Dalgaard T.S."/>
            <person name="Juul-Madsen H.R."/>
        </authorList>
    </citation>
    <scope>NUCLEOTIDE SEQUENCE [LARGE SCALE GENOMIC DNA]</scope>
    <source>
        <strain evidence="1 2">Pb300</strain>
    </source>
</reference>
<organism evidence="1 2">
    <name type="scientific">Paracoccidioides brasiliensis</name>
    <dbReference type="NCBI Taxonomy" id="121759"/>
    <lineage>
        <taxon>Eukaryota</taxon>
        <taxon>Fungi</taxon>
        <taxon>Dikarya</taxon>
        <taxon>Ascomycota</taxon>
        <taxon>Pezizomycotina</taxon>
        <taxon>Eurotiomycetes</taxon>
        <taxon>Eurotiomycetidae</taxon>
        <taxon>Onygenales</taxon>
        <taxon>Ajellomycetaceae</taxon>
        <taxon>Paracoccidioides</taxon>
    </lineage>
</organism>
<comment type="caution">
    <text evidence="1">The sequence shown here is derived from an EMBL/GenBank/DDBJ whole genome shotgun (WGS) entry which is preliminary data.</text>
</comment>
<dbReference type="Proteomes" id="UP000242814">
    <property type="component" value="Unassembled WGS sequence"/>
</dbReference>
<evidence type="ECO:0000313" key="1">
    <source>
        <dbReference type="EMBL" id="ODH23362.1"/>
    </source>
</evidence>
<evidence type="ECO:0000313" key="2">
    <source>
        <dbReference type="Proteomes" id="UP000242814"/>
    </source>
</evidence>